<evidence type="ECO:0000256" key="3">
    <source>
        <dbReference type="ARBA" id="ARBA00022676"/>
    </source>
</evidence>
<dbReference type="CDD" id="cd06223">
    <property type="entry name" value="PRTases_typeI"/>
    <property type="match status" value="1"/>
</dbReference>
<evidence type="ECO:0000256" key="6">
    <source>
        <dbReference type="HAMAP-Rule" id="MF_01208"/>
    </source>
</evidence>
<dbReference type="SUPFAM" id="SSF53271">
    <property type="entry name" value="PRTase-like"/>
    <property type="match status" value="1"/>
</dbReference>
<evidence type="ECO:0000256" key="2">
    <source>
        <dbReference type="ARBA" id="ARBA00011971"/>
    </source>
</evidence>
<dbReference type="GO" id="GO:0000287">
    <property type="term" value="F:magnesium ion binding"/>
    <property type="evidence" value="ECO:0007669"/>
    <property type="project" value="UniProtKB-UniRule"/>
</dbReference>
<dbReference type="PANTHER" id="PTHR19278">
    <property type="entry name" value="OROTATE PHOSPHORIBOSYLTRANSFERASE"/>
    <property type="match status" value="1"/>
</dbReference>
<dbReference type="PANTHER" id="PTHR19278:SF9">
    <property type="entry name" value="URIDINE 5'-MONOPHOSPHATE SYNTHASE"/>
    <property type="match status" value="1"/>
</dbReference>
<evidence type="ECO:0000256" key="5">
    <source>
        <dbReference type="ARBA" id="ARBA00022975"/>
    </source>
</evidence>
<keyword evidence="5 6" id="KW-0665">Pyrimidine biosynthesis</keyword>
<protein>
    <recommendedName>
        <fullName evidence="2 6">Orotate phosphoribosyltransferase</fullName>
        <shortName evidence="6">OPRT</shortName>
        <shortName evidence="6">OPRTase</shortName>
        <ecNumber evidence="2 6">2.4.2.10</ecNumber>
    </recommendedName>
</protein>
<dbReference type="Pfam" id="PF00156">
    <property type="entry name" value="Pribosyltran"/>
    <property type="match status" value="1"/>
</dbReference>
<comment type="similarity">
    <text evidence="6">Belongs to the purine/pyrimidine phosphoribosyltransferase family. PyrE subfamily.</text>
</comment>
<dbReference type="GO" id="GO:0004588">
    <property type="term" value="F:orotate phosphoribosyltransferase activity"/>
    <property type="evidence" value="ECO:0007669"/>
    <property type="project" value="UniProtKB-UniRule"/>
</dbReference>
<dbReference type="Gene3D" id="3.40.50.2020">
    <property type="match status" value="1"/>
</dbReference>
<dbReference type="Proteomes" id="UP000040576">
    <property type="component" value="Unassembled WGS sequence"/>
</dbReference>
<organism evidence="8 9">
    <name type="scientific">Caldibacillus thermoamylovorans</name>
    <dbReference type="NCBI Taxonomy" id="35841"/>
    <lineage>
        <taxon>Bacteria</taxon>
        <taxon>Bacillati</taxon>
        <taxon>Bacillota</taxon>
        <taxon>Bacilli</taxon>
        <taxon>Bacillales</taxon>
        <taxon>Bacillaceae</taxon>
        <taxon>Caldibacillus</taxon>
    </lineage>
</organism>
<feature type="domain" description="Phosphoribosyltransferase" evidence="7">
    <location>
        <begin position="58"/>
        <end position="152"/>
    </location>
</feature>
<feature type="binding site" evidence="6">
    <location>
        <position position="126"/>
    </location>
    <ligand>
        <name>orotate</name>
        <dbReference type="ChEBI" id="CHEBI:30839"/>
    </ligand>
</feature>
<comment type="cofactor">
    <cofactor evidence="6">
        <name>Mg(2+)</name>
        <dbReference type="ChEBI" id="CHEBI:18420"/>
    </cofactor>
</comment>
<sequence length="222" mass="24580">MITETMVAEKLLEIKAVSLNPNEPFVWTSGIKSPIYCDNRLILGYPELRKEVAKGLTGLIESHFPEVELIAGTATAGIPHAAWVSDLLSLPMCYVRSSSKGHGKKNQIEGPVQTGQKVVVIEDLISTGKSSIQAANVLKEAGCRVLGIVSIFTYQLIEAEEECREANVPYYSLSNFSTLIDTAVKKGYLTEDNVAFVMKWRENPKEWGISTCYRLTKNVEHD</sequence>
<dbReference type="AlphaFoldDB" id="A0A090ITD4"/>
<feature type="binding site" evidence="6">
    <location>
        <position position="100"/>
    </location>
    <ligand>
        <name>5-phospho-alpha-D-ribose 1-diphosphate</name>
        <dbReference type="ChEBI" id="CHEBI:58017"/>
        <note>ligand shared between dimeric partners</note>
    </ligand>
</feature>
<dbReference type="EMBL" id="CCRF01000045">
    <property type="protein sequence ID" value="CEE01336.1"/>
    <property type="molecule type" value="Genomic_DNA"/>
</dbReference>
<comment type="subunit">
    <text evidence="6">Homodimer.</text>
</comment>
<comment type="function">
    <text evidence="6">Catalyzes the transfer of a ribosyl phosphate group from 5-phosphoribose 1-diphosphate to orotate, leading to the formation of orotidine monophosphate (OMP).</text>
</comment>
<dbReference type="NCBIfam" id="TIGR00336">
    <property type="entry name" value="pyrE"/>
    <property type="match status" value="1"/>
</dbReference>
<feature type="binding site" description="in other chain" evidence="6">
    <location>
        <begin position="122"/>
        <end position="130"/>
    </location>
    <ligand>
        <name>5-phospho-alpha-D-ribose 1-diphosphate</name>
        <dbReference type="ChEBI" id="CHEBI:58017"/>
        <note>ligand shared between dimeric partners</note>
    </ligand>
</feature>
<keyword evidence="4 6" id="KW-0808">Transferase</keyword>
<comment type="caution">
    <text evidence="6">Lacks conserved residue(s) required for the propagation of feature annotation.</text>
</comment>
<reference evidence="8 9" key="1">
    <citation type="submission" date="2014-07" db="EMBL/GenBank/DDBJ databases">
        <authorList>
            <person name="Wibberg Daniel"/>
        </authorList>
    </citation>
    <scope>NUCLEOTIDE SEQUENCE [LARGE SCALE GENOMIC DNA]</scope>
</reference>
<evidence type="ECO:0000259" key="7">
    <source>
        <dbReference type="Pfam" id="PF00156"/>
    </source>
</evidence>
<name>A0A090ITD4_9BACI</name>
<keyword evidence="3 6" id="KW-0328">Glycosyltransferase</keyword>
<dbReference type="InterPro" id="IPR000836">
    <property type="entry name" value="PRTase_dom"/>
</dbReference>
<evidence type="ECO:0000313" key="8">
    <source>
        <dbReference type="EMBL" id="CEE01336.1"/>
    </source>
</evidence>
<dbReference type="InterPro" id="IPR029057">
    <property type="entry name" value="PRTase-like"/>
</dbReference>
<accession>A0A090ITD4</accession>
<dbReference type="UniPathway" id="UPA00070">
    <property type="reaction ID" value="UER00119"/>
</dbReference>
<dbReference type="InterPro" id="IPR023031">
    <property type="entry name" value="OPRT"/>
</dbReference>
<dbReference type="RefSeq" id="WP_231553310.1">
    <property type="nucleotide sequence ID" value="NZ_CCRF01000045.1"/>
</dbReference>
<dbReference type="GO" id="GO:0044205">
    <property type="term" value="P:'de novo' UMP biosynthetic process"/>
    <property type="evidence" value="ECO:0007669"/>
    <property type="project" value="UniProtKB-UniRule"/>
</dbReference>
<dbReference type="EC" id="2.4.2.10" evidence="2 6"/>
<dbReference type="GO" id="GO:0019856">
    <property type="term" value="P:pyrimidine nucleobase biosynthetic process"/>
    <property type="evidence" value="ECO:0007669"/>
    <property type="project" value="TreeGrafter"/>
</dbReference>
<keyword evidence="9" id="KW-1185">Reference proteome</keyword>
<evidence type="ECO:0000256" key="1">
    <source>
        <dbReference type="ARBA" id="ARBA00004889"/>
    </source>
</evidence>
<evidence type="ECO:0000313" key="9">
    <source>
        <dbReference type="Proteomes" id="UP000040576"/>
    </source>
</evidence>
<keyword evidence="6" id="KW-0460">Magnesium</keyword>
<comment type="catalytic activity">
    <reaction evidence="6">
        <text>orotidine 5'-phosphate + diphosphate = orotate + 5-phospho-alpha-D-ribose 1-diphosphate</text>
        <dbReference type="Rhea" id="RHEA:10380"/>
        <dbReference type="ChEBI" id="CHEBI:30839"/>
        <dbReference type="ChEBI" id="CHEBI:33019"/>
        <dbReference type="ChEBI" id="CHEBI:57538"/>
        <dbReference type="ChEBI" id="CHEBI:58017"/>
        <dbReference type="EC" id="2.4.2.10"/>
    </reaction>
</comment>
<proteinExistence type="inferred from homology"/>
<dbReference type="HAMAP" id="MF_01208">
    <property type="entry name" value="PyrE"/>
    <property type="match status" value="1"/>
</dbReference>
<feature type="binding site" evidence="6">
    <location>
        <position position="102"/>
    </location>
    <ligand>
        <name>5-phospho-alpha-D-ribose 1-diphosphate</name>
        <dbReference type="ChEBI" id="CHEBI:58017"/>
        <note>ligand shared between dimeric partners</note>
    </ligand>
</feature>
<gene>
    <name evidence="6 8" type="primary">pyrE</name>
    <name evidence="8" type="ORF">BT1A1_1507</name>
</gene>
<evidence type="ECO:0000256" key="4">
    <source>
        <dbReference type="ARBA" id="ARBA00022679"/>
    </source>
</evidence>
<feature type="binding site" evidence="6">
    <location>
        <position position="96"/>
    </location>
    <ligand>
        <name>5-phospho-alpha-D-ribose 1-diphosphate</name>
        <dbReference type="ChEBI" id="CHEBI:58017"/>
        <note>ligand shared between dimeric partners</note>
    </ligand>
</feature>
<dbReference type="InterPro" id="IPR004467">
    <property type="entry name" value="Or_phspho_trans_dom"/>
</dbReference>
<comment type="pathway">
    <text evidence="1 6">Pyrimidine metabolism; UMP biosynthesis via de novo pathway; UMP from orotate: step 1/2.</text>
</comment>